<comment type="caution">
    <text evidence="3">The sequence shown here is derived from an EMBL/GenBank/DDBJ whole genome shotgun (WGS) entry which is preliminary data.</text>
</comment>
<keyword evidence="2" id="KW-1133">Transmembrane helix</keyword>
<dbReference type="AlphaFoldDB" id="A0A5S3PYJ9"/>
<accession>A0A5S3PYJ9</accession>
<reference evidence="3 4" key="1">
    <citation type="submission" date="2019-05" db="EMBL/GenBank/DDBJ databases">
        <title>Erythrobacter marisflavi sp. nov., isolated from isolated from water of an estuary environment.</title>
        <authorList>
            <person name="Yoon J.-H."/>
        </authorList>
    </citation>
    <scope>NUCLEOTIDE SEQUENCE [LARGE SCALE GENOMIC DNA]</scope>
    <source>
        <strain evidence="3 4">KEM-5</strain>
    </source>
</reference>
<evidence type="ECO:0000256" key="1">
    <source>
        <dbReference type="SAM" id="MobiDB-lite"/>
    </source>
</evidence>
<evidence type="ECO:0000313" key="3">
    <source>
        <dbReference type="EMBL" id="TMM48886.1"/>
    </source>
</evidence>
<gene>
    <name evidence="3" type="ORF">FEV51_05725</name>
</gene>
<feature type="region of interest" description="Disordered" evidence="1">
    <location>
        <begin position="70"/>
        <end position="95"/>
    </location>
</feature>
<dbReference type="EMBL" id="VCAO01000002">
    <property type="protein sequence ID" value="TMM48886.1"/>
    <property type="molecule type" value="Genomic_DNA"/>
</dbReference>
<feature type="compositionally biased region" description="Basic and acidic residues" evidence="1">
    <location>
        <begin position="81"/>
        <end position="95"/>
    </location>
</feature>
<keyword evidence="2" id="KW-0812">Transmembrane</keyword>
<keyword evidence="2" id="KW-0472">Membrane</keyword>
<evidence type="ECO:0000313" key="4">
    <source>
        <dbReference type="Proteomes" id="UP000309668"/>
    </source>
</evidence>
<evidence type="ECO:0000256" key="2">
    <source>
        <dbReference type="SAM" id="Phobius"/>
    </source>
</evidence>
<feature type="transmembrane region" description="Helical" evidence="2">
    <location>
        <begin position="7"/>
        <end position="27"/>
    </location>
</feature>
<dbReference type="RefSeq" id="WP_171033051.1">
    <property type="nucleotide sequence ID" value="NZ_VCAO01000002.1"/>
</dbReference>
<dbReference type="Proteomes" id="UP000309668">
    <property type="component" value="Unassembled WGS sequence"/>
</dbReference>
<feature type="compositionally biased region" description="Polar residues" evidence="1">
    <location>
        <begin position="70"/>
        <end position="80"/>
    </location>
</feature>
<proteinExistence type="predicted"/>
<organism evidence="3 4">
    <name type="scientific">Qipengyuania marisflavi</name>
    <dbReference type="NCBI Taxonomy" id="2486356"/>
    <lineage>
        <taxon>Bacteria</taxon>
        <taxon>Pseudomonadati</taxon>
        <taxon>Pseudomonadota</taxon>
        <taxon>Alphaproteobacteria</taxon>
        <taxon>Sphingomonadales</taxon>
        <taxon>Erythrobacteraceae</taxon>
        <taxon>Qipengyuania</taxon>
    </lineage>
</organism>
<sequence>MASAWNRFILFFLYWVAPGLTLLMIIFGGEFRIIGYVTFGALFVFFLVRGKDYQGNPTVLGIRRGSSWLGNQRQASQGKSTSDETHRAAEHSKDE</sequence>
<feature type="transmembrane region" description="Helical" evidence="2">
    <location>
        <begin position="33"/>
        <end position="50"/>
    </location>
</feature>
<name>A0A5S3PYJ9_9SPHN</name>
<keyword evidence="4" id="KW-1185">Reference proteome</keyword>
<protein>
    <submittedName>
        <fullName evidence="3">Uncharacterized protein</fullName>
    </submittedName>
</protein>